<dbReference type="EMBL" id="SMGK01000002">
    <property type="protein sequence ID" value="TCK74269.1"/>
    <property type="molecule type" value="Genomic_DNA"/>
</dbReference>
<dbReference type="OrthoDB" id="118036at2"/>
<gene>
    <name evidence="2" type="ORF">C7378_1891</name>
</gene>
<accession>A0A4R1LCJ7</accession>
<keyword evidence="3" id="KW-1185">Reference proteome</keyword>
<keyword evidence="1" id="KW-0732">Signal</keyword>
<sequence>MRTPALTLIGTLFVLAITACTNSSAAPTSGPASATYNIVQDGKSLGSATYTLTPIASGYTITSQGKMALAKFSYAFSNTEKLDGALNMVNDQISGVVNGSAVSFNAASDTTGNKFNINVSASGKQYQNVLDRYANTVVLPDLDPSGYMLLARLALAPPATSWALIPKGNGLLVPLKFTPDADVSANYHGQSILVKHTTVAVSTQNAITVELYYLPSGQLLEADLPEQNFYVIFGDFKLINRPQYKQLPRGQAAPPPQGQAQQPQQ</sequence>
<protein>
    <submittedName>
        <fullName evidence="2">Uncharacterized protein</fullName>
    </submittedName>
</protein>
<organism evidence="2 3">
    <name type="scientific">Acidipila rosea</name>
    <dbReference type="NCBI Taxonomy" id="768535"/>
    <lineage>
        <taxon>Bacteria</taxon>
        <taxon>Pseudomonadati</taxon>
        <taxon>Acidobacteriota</taxon>
        <taxon>Terriglobia</taxon>
        <taxon>Terriglobales</taxon>
        <taxon>Acidobacteriaceae</taxon>
        <taxon>Acidipila</taxon>
    </lineage>
</organism>
<comment type="caution">
    <text evidence="2">The sequence shown here is derived from an EMBL/GenBank/DDBJ whole genome shotgun (WGS) entry which is preliminary data.</text>
</comment>
<proteinExistence type="predicted"/>
<dbReference type="AlphaFoldDB" id="A0A4R1LCJ7"/>
<feature type="signal peptide" evidence="1">
    <location>
        <begin position="1"/>
        <end position="25"/>
    </location>
</feature>
<evidence type="ECO:0000313" key="3">
    <source>
        <dbReference type="Proteomes" id="UP000295210"/>
    </source>
</evidence>
<dbReference type="PROSITE" id="PS51257">
    <property type="entry name" value="PROKAR_LIPOPROTEIN"/>
    <property type="match status" value="1"/>
</dbReference>
<name>A0A4R1LCJ7_9BACT</name>
<dbReference type="Proteomes" id="UP000295210">
    <property type="component" value="Unassembled WGS sequence"/>
</dbReference>
<evidence type="ECO:0000256" key="1">
    <source>
        <dbReference type="SAM" id="SignalP"/>
    </source>
</evidence>
<reference evidence="2 3" key="1">
    <citation type="submission" date="2019-03" db="EMBL/GenBank/DDBJ databases">
        <title>Genomic Encyclopedia of Type Strains, Phase IV (KMG-IV): sequencing the most valuable type-strain genomes for metagenomic binning, comparative biology and taxonomic classification.</title>
        <authorList>
            <person name="Goeker M."/>
        </authorList>
    </citation>
    <scope>NUCLEOTIDE SEQUENCE [LARGE SCALE GENOMIC DNA]</scope>
    <source>
        <strain evidence="2 3">DSM 103428</strain>
    </source>
</reference>
<evidence type="ECO:0000313" key="2">
    <source>
        <dbReference type="EMBL" id="TCK74269.1"/>
    </source>
</evidence>
<feature type="chain" id="PRO_5020596119" evidence="1">
    <location>
        <begin position="26"/>
        <end position="265"/>
    </location>
</feature>